<evidence type="ECO:0000313" key="4">
    <source>
        <dbReference type="Proteomes" id="UP001190700"/>
    </source>
</evidence>
<feature type="non-terminal residue" evidence="3">
    <location>
        <position position="1"/>
    </location>
</feature>
<dbReference type="PANTHER" id="PTHR43248:SF3">
    <property type="entry name" value="AB HYDROLASE-1 DOMAIN-CONTAINING PROTEIN"/>
    <property type="match status" value="1"/>
</dbReference>
<comment type="similarity">
    <text evidence="1">Belongs to the peptidase S33 family.</text>
</comment>
<accession>A0AAE0GNT4</accession>
<keyword evidence="2" id="KW-0378">Hydrolase</keyword>
<dbReference type="InterPro" id="IPR051601">
    <property type="entry name" value="Serine_prot/Carboxylest_S33"/>
</dbReference>
<reference evidence="3 4" key="1">
    <citation type="journal article" date="2015" name="Genome Biol. Evol.">
        <title>Comparative Genomics of a Bacterivorous Green Alga Reveals Evolutionary Causalities and Consequences of Phago-Mixotrophic Mode of Nutrition.</title>
        <authorList>
            <person name="Burns J.A."/>
            <person name="Paasch A."/>
            <person name="Narechania A."/>
            <person name="Kim E."/>
        </authorList>
    </citation>
    <scope>NUCLEOTIDE SEQUENCE [LARGE SCALE GENOMIC DNA]</scope>
    <source>
        <strain evidence="3 4">PLY_AMNH</strain>
    </source>
</reference>
<dbReference type="InterPro" id="IPR029058">
    <property type="entry name" value="AB_hydrolase_fold"/>
</dbReference>
<dbReference type="Gene3D" id="3.40.50.1820">
    <property type="entry name" value="alpha/beta hydrolase"/>
    <property type="match status" value="1"/>
</dbReference>
<evidence type="ECO:0000256" key="2">
    <source>
        <dbReference type="ARBA" id="ARBA00022801"/>
    </source>
</evidence>
<name>A0AAE0GNT4_9CHLO</name>
<sequence length="187" mass="20552">VDGLRNRQTGGTALSPRQTWVLDSMPGLVEGDAHMAEQTLAALRTLPQPVPSRKWLQEYMAPRGFSDVLINWIGTNLVPQPGSKPGVGPLVWGFSIEGCADMYNSYSSTCMWDVIKGTSTNTPVDLVRAEKCIPWDVEGEENLAEALSQNSEAFRAHVLPKAGHWVQMDNPTGLVEIMKPSFLRLCT</sequence>
<gene>
    <name evidence="3" type="ORF">CYMTET_10618</name>
</gene>
<dbReference type="GO" id="GO:0016787">
    <property type="term" value="F:hydrolase activity"/>
    <property type="evidence" value="ECO:0007669"/>
    <property type="project" value="UniProtKB-KW"/>
</dbReference>
<dbReference type="EMBL" id="LGRX02003789">
    <property type="protein sequence ID" value="KAK3281594.1"/>
    <property type="molecule type" value="Genomic_DNA"/>
</dbReference>
<dbReference type="SUPFAM" id="SSF53474">
    <property type="entry name" value="alpha/beta-Hydrolases"/>
    <property type="match status" value="1"/>
</dbReference>
<protein>
    <submittedName>
        <fullName evidence="3">Uncharacterized protein</fullName>
    </submittedName>
</protein>
<keyword evidence="4" id="KW-1185">Reference proteome</keyword>
<dbReference type="PANTHER" id="PTHR43248">
    <property type="entry name" value="2-SUCCINYL-6-HYDROXY-2,4-CYCLOHEXADIENE-1-CARBOXYLATE SYNTHASE"/>
    <property type="match status" value="1"/>
</dbReference>
<evidence type="ECO:0000256" key="1">
    <source>
        <dbReference type="ARBA" id="ARBA00010088"/>
    </source>
</evidence>
<dbReference type="AlphaFoldDB" id="A0AAE0GNT4"/>
<comment type="caution">
    <text evidence="3">The sequence shown here is derived from an EMBL/GenBank/DDBJ whole genome shotgun (WGS) entry which is preliminary data.</text>
</comment>
<organism evidence="3 4">
    <name type="scientific">Cymbomonas tetramitiformis</name>
    <dbReference type="NCBI Taxonomy" id="36881"/>
    <lineage>
        <taxon>Eukaryota</taxon>
        <taxon>Viridiplantae</taxon>
        <taxon>Chlorophyta</taxon>
        <taxon>Pyramimonadophyceae</taxon>
        <taxon>Pyramimonadales</taxon>
        <taxon>Pyramimonadaceae</taxon>
        <taxon>Cymbomonas</taxon>
    </lineage>
</organism>
<proteinExistence type="inferred from homology"/>
<evidence type="ECO:0000313" key="3">
    <source>
        <dbReference type="EMBL" id="KAK3281594.1"/>
    </source>
</evidence>
<dbReference type="Proteomes" id="UP001190700">
    <property type="component" value="Unassembled WGS sequence"/>
</dbReference>